<dbReference type="InterPro" id="IPR047817">
    <property type="entry name" value="ABC2_TM_bact-type"/>
</dbReference>
<feature type="domain" description="ABC transporter" evidence="8">
    <location>
        <begin position="293"/>
        <end position="523"/>
    </location>
</feature>
<dbReference type="GO" id="GO:0140359">
    <property type="term" value="F:ABC-type transporter activity"/>
    <property type="evidence" value="ECO:0007669"/>
    <property type="project" value="InterPro"/>
</dbReference>
<evidence type="ECO:0000259" key="9">
    <source>
        <dbReference type="PROSITE" id="PS51012"/>
    </source>
</evidence>
<evidence type="ECO:0000313" key="11">
    <source>
        <dbReference type="Proteomes" id="UP000245048"/>
    </source>
</evidence>
<dbReference type="InterPro" id="IPR027417">
    <property type="entry name" value="P-loop_NTPase"/>
</dbReference>
<dbReference type="EMBL" id="PDOA01000049">
    <property type="protein sequence ID" value="PWC26350.1"/>
    <property type="molecule type" value="Genomic_DNA"/>
</dbReference>
<dbReference type="InterPro" id="IPR047651">
    <property type="entry name" value="ABC2_perm_RbbA"/>
</dbReference>
<dbReference type="Pfam" id="PF00005">
    <property type="entry name" value="ABC_tran"/>
    <property type="match status" value="2"/>
</dbReference>
<reference evidence="11" key="1">
    <citation type="submission" date="2017-10" db="EMBL/GenBank/DDBJ databases">
        <authorList>
            <person name="Toshchakov S.V."/>
            <person name="Goeva M.A."/>
        </authorList>
    </citation>
    <scope>NUCLEOTIDE SEQUENCE [LARGE SCALE GENOMIC DNA]</scope>
    <source>
        <strain evidence="11">JR1/69-1-13</strain>
    </source>
</reference>
<dbReference type="PROSITE" id="PS50893">
    <property type="entry name" value="ABC_TRANSPORTER_2"/>
    <property type="match status" value="2"/>
</dbReference>
<evidence type="ECO:0000256" key="7">
    <source>
        <dbReference type="SAM" id="Phobius"/>
    </source>
</evidence>
<organism evidence="10 11">
    <name type="scientific">Teichococcus aestuarii</name>
    <dbReference type="NCBI Taxonomy" id="568898"/>
    <lineage>
        <taxon>Bacteria</taxon>
        <taxon>Pseudomonadati</taxon>
        <taxon>Pseudomonadota</taxon>
        <taxon>Alphaproteobacteria</taxon>
        <taxon>Acetobacterales</taxon>
        <taxon>Roseomonadaceae</taxon>
        <taxon>Roseomonas</taxon>
    </lineage>
</organism>
<feature type="transmembrane region" description="Helical" evidence="7">
    <location>
        <begin position="824"/>
        <end position="846"/>
    </location>
</feature>
<evidence type="ECO:0000256" key="4">
    <source>
        <dbReference type="ARBA" id="ARBA00022840"/>
    </source>
</evidence>
<evidence type="ECO:0000256" key="1">
    <source>
        <dbReference type="ARBA" id="ARBA00004141"/>
    </source>
</evidence>
<sequence length="940" mass="103007">MAGKPERPVGAMTGPGFFGEEPDGRPAVARIKAVSLRYGKTPALEGINLDLPAGIMVGLIGPDGVGKSSLLSLISGARAVQQGRVEVLGGNIADRAHRESIYARIAYMPQGLGRNLYPTLSVFENVDFFGRLFGHDRQERARRIADLLRSTGLSPFANRPAGKLSGGMKQKLGLCCALIHDPDLLILDEPTTGVDPLSRRQFWELIDDIRQDRPGMSVIVATAYMEEAERFDWLVAMDAGQVLATGTPEELRRQTGATTLDAAFIALLPEEGRRGHKDVVIPPRRDTEGEAAIEAEHLTMRFGDFTAVDDVVFRIGKGEIFGFLGSNGCGKTTTMKMLTGLLVPSEGRARLFGKEVDPGDMAVRRRVGYMSQAFSLYTELTVRQNLELHARLFSMEPASIPARIEEMVSRFGLGEVLDAWPESLPLGIRQRLSLAVAMVHSPEILILDEPTSGVDPIARDSFWRILSDLSRQDHVTIFVSTHFMNEAQLCDRISLMHAGKVLISEKPGVIMEARGAATLEEAFIGYLEDAIRDFAGGEAVEPEAIPVQAISPRPAQSAPVARWNRFFDLRRVFAFTQRESLELRRDPIRATLALLGSVILMFVIGYGINMDVGNLSFAVLDRDDTTVSRDYTLQIAGSRYFTEKPPIADYADLDRQMRNGELNLAIEIPPGFARDVSRGRAIEIGAWIDGAMPARAETVRGYVQGMHQDWLTQKARQNYGDAAIAGSFQLAVRYRYNPDIQSIVAMVPAVIPLLLMMIPAMLAVLSVVREKELGSIINFYVTPVTRLEFLLGKQIPYIALAMFNFVMLTAFAIFVFRVPFTGSLLTFTAAAFLYVTATTGIGLVISAFMNSQIAAIFGTALLTLIPAVQYSGIIDPVSSLQGAGALIGRIYPTTYFVTISRGTFSKALDFGDLWANFVPLLIAIPVLLLLGTLLLKKQAD</sequence>
<dbReference type="GO" id="GO:0016020">
    <property type="term" value="C:membrane"/>
    <property type="evidence" value="ECO:0007669"/>
    <property type="project" value="UniProtKB-SubCell"/>
</dbReference>
<dbReference type="PROSITE" id="PS51012">
    <property type="entry name" value="ABC_TM2"/>
    <property type="match status" value="1"/>
</dbReference>
<keyword evidence="5 7" id="KW-1133">Transmembrane helix</keyword>
<proteinExistence type="predicted"/>
<evidence type="ECO:0000256" key="6">
    <source>
        <dbReference type="ARBA" id="ARBA00023136"/>
    </source>
</evidence>
<feature type="transmembrane region" description="Helical" evidence="7">
    <location>
        <begin position="743"/>
        <end position="768"/>
    </location>
</feature>
<dbReference type="GO" id="GO:0016887">
    <property type="term" value="F:ATP hydrolysis activity"/>
    <property type="evidence" value="ECO:0007669"/>
    <property type="project" value="InterPro"/>
</dbReference>
<dbReference type="PROSITE" id="PS00211">
    <property type="entry name" value="ABC_TRANSPORTER_1"/>
    <property type="match status" value="1"/>
</dbReference>
<dbReference type="NCBIfam" id="NF033858">
    <property type="entry name" value="ABC2_perm_RbbA"/>
    <property type="match status" value="1"/>
</dbReference>
<dbReference type="Proteomes" id="UP000245048">
    <property type="component" value="Unassembled WGS sequence"/>
</dbReference>
<dbReference type="InterPro" id="IPR003593">
    <property type="entry name" value="AAA+_ATPase"/>
</dbReference>
<dbReference type="Gene3D" id="3.40.1710.10">
    <property type="entry name" value="abc type-2 transporter like domain"/>
    <property type="match status" value="1"/>
</dbReference>
<comment type="caution">
    <text evidence="10">The sequence shown here is derived from an EMBL/GenBank/DDBJ whole genome shotgun (WGS) entry which is preliminary data.</text>
</comment>
<dbReference type="GO" id="GO:0005524">
    <property type="term" value="F:ATP binding"/>
    <property type="evidence" value="ECO:0007669"/>
    <property type="project" value="UniProtKB-KW"/>
</dbReference>
<evidence type="ECO:0000256" key="5">
    <source>
        <dbReference type="ARBA" id="ARBA00022989"/>
    </source>
</evidence>
<dbReference type="OrthoDB" id="9805029at2"/>
<dbReference type="PANTHER" id="PTHR43038">
    <property type="entry name" value="ATP-BINDING CASSETTE, SUB-FAMILY H, MEMBER 1"/>
    <property type="match status" value="1"/>
</dbReference>
<feature type="transmembrane region" description="Helical" evidence="7">
    <location>
        <begin position="913"/>
        <end position="935"/>
    </location>
</feature>
<keyword evidence="3" id="KW-0547">Nucleotide-binding</keyword>
<evidence type="ECO:0000259" key="8">
    <source>
        <dbReference type="PROSITE" id="PS50893"/>
    </source>
</evidence>
<evidence type="ECO:0000313" key="10">
    <source>
        <dbReference type="EMBL" id="PWC26350.1"/>
    </source>
</evidence>
<name>A0A2U1UXJ7_9PROT</name>
<dbReference type="InterPro" id="IPR003439">
    <property type="entry name" value="ABC_transporter-like_ATP-bd"/>
</dbReference>
<dbReference type="Pfam" id="PF12698">
    <property type="entry name" value="ABC2_membrane_3"/>
    <property type="match status" value="1"/>
</dbReference>
<dbReference type="InterPro" id="IPR013525">
    <property type="entry name" value="ABC2_TM"/>
</dbReference>
<feature type="domain" description="ABC transporter" evidence="8">
    <location>
        <begin position="29"/>
        <end position="264"/>
    </location>
</feature>
<comment type="subcellular location">
    <subcellularLocation>
        <location evidence="1">Membrane</location>
        <topology evidence="1">Multi-pass membrane protein</topology>
    </subcellularLocation>
</comment>
<feature type="domain" description="ABC transmembrane type-2" evidence="9">
    <location>
        <begin position="708"/>
        <end position="938"/>
    </location>
</feature>
<gene>
    <name evidence="10" type="ORF">CR165_23700</name>
</gene>
<dbReference type="SMART" id="SM00382">
    <property type="entry name" value="AAA"/>
    <property type="match status" value="2"/>
</dbReference>
<evidence type="ECO:0000256" key="2">
    <source>
        <dbReference type="ARBA" id="ARBA00022692"/>
    </source>
</evidence>
<accession>A0A2U1UXJ7</accession>
<dbReference type="Gene3D" id="3.40.50.300">
    <property type="entry name" value="P-loop containing nucleotide triphosphate hydrolases"/>
    <property type="match status" value="2"/>
</dbReference>
<keyword evidence="6 7" id="KW-0472">Membrane</keyword>
<evidence type="ECO:0000256" key="3">
    <source>
        <dbReference type="ARBA" id="ARBA00022741"/>
    </source>
</evidence>
<feature type="transmembrane region" description="Helical" evidence="7">
    <location>
        <begin position="795"/>
        <end position="818"/>
    </location>
</feature>
<keyword evidence="2 7" id="KW-0812">Transmembrane</keyword>
<dbReference type="CDD" id="cd03230">
    <property type="entry name" value="ABC_DR_subfamily_A"/>
    <property type="match status" value="2"/>
</dbReference>
<keyword evidence="4 10" id="KW-0067">ATP-binding</keyword>
<keyword evidence="11" id="KW-1185">Reference proteome</keyword>
<dbReference type="SUPFAM" id="SSF52540">
    <property type="entry name" value="P-loop containing nucleoside triphosphate hydrolases"/>
    <property type="match status" value="2"/>
</dbReference>
<protein>
    <submittedName>
        <fullName evidence="10">Multidrug ABC transporter ATP-binding protein</fullName>
    </submittedName>
</protein>
<dbReference type="InterPro" id="IPR017871">
    <property type="entry name" value="ABC_transporter-like_CS"/>
</dbReference>
<dbReference type="AlphaFoldDB" id="A0A2U1UXJ7"/>
<dbReference type="PANTHER" id="PTHR43038:SF4">
    <property type="entry name" value="RIBOSOME-ASSOCIATED ATPASE"/>
    <property type="match status" value="1"/>
</dbReference>
<feature type="transmembrane region" description="Helical" evidence="7">
    <location>
        <begin position="588"/>
        <end position="608"/>
    </location>
</feature>